<dbReference type="GO" id="GO:0003958">
    <property type="term" value="F:NADPH-hemoprotein reductase activity"/>
    <property type="evidence" value="ECO:0007669"/>
    <property type="project" value="TreeGrafter"/>
</dbReference>
<comment type="cofactor">
    <cofactor evidence="2">
        <name>FAD</name>
        <dbReference type="ChEBI" id="CHEBI:57692"/>
    </cofactor>
</comment>
<evidence type="ECO:0000313" key="12">
    <source>
        <dbReference type="EMBL" id="KAK7195716.1"/>
    </source>
</evidence>
<evidence type="ECO:0000256" key="1">
    <source>
        <dbReference type="ARBA" id="ARBA00001917"/>
    </source>
</evidence>
<dbReference type="PRINTS" id="PR00369">
    <property type="entry name" value="FLAVODOXIN"/>
</dbReference>
<sequence>MVSRRYVAFVSAVALGVTSAVLLLRHRRLERERREFAARYAKQLKAARDAHAQSLARGGASQDSIDVSDGDIDEEAAAVKVIYGSESGNAEALAKGFVMTLRDRGVQAALVDPGRWSYMEDYLYHNKHNAPLFHPIKTAPPSTSGVARERRRSSGAAKVPRPPLVYIFIVATAGEGEPTGNFMALFQEMQLAVRRAAATTAPGTATGATAAAAAAAAPSSSTSASAPASAGTAEPPFRDIFYAVFGLGDSSYKYYCRSATDTNTLLKKGGGVNLHRVGFGDARSGTQEDVFDEWQEKVMLALEEKCGLAMTTGTRAPPKPELQFRFLSSAASTVSAATASTAPPAGPCGSVVATAAPSTPVLTDETVPSCTMLLSQPVPPTDVVAGTSVSALPPVLPYPPPPALLEPSLTNPTRIRLIAKTQLTPPRECDGSSVYRFCFDTDGTGISYQAGDHLSIFPTNPPEMVARCARALSIPATELETPVELCELVPSRGILRNVLPARVPLRVVLQRYVDLCGRPKKSALRVLAKYCTDPAQQEAFLDLLRLPAGEADAEEAAVGSGVARRPKRLRTVVDYLERFPSCCCIPLGHFIEVMPRTQPRYYSIASDRTSHGTTVEIIVRVLPDGLAGSYLAHRVEEGDEVFGYVRISTFHLPQRIAERRPVLMIGPGTGAAAMVGLCYKKEALMRKQPNAEYGPTVFLFGAHHRATEYFVEEEVQRWSMAPAEVQAWDAAHPTAHAGLAARRGRAGASELLPTAVLTTLDCAFSRDQAEKVYVTSLIEKHKDLIFEMLMSTAGGGCLVYLSGDASFMAKDVDRAMVALLQDRGGMTRVAALEFLRRMESDHRYLKDVY</sequence>
<feature type="region of interest" description="Disordered" evidence="8">
    <location>
        <begin position="134"/>
        <end position="157"/>
    </location>
</feature>
<evidence type="ECO:0000256" key="5">
    <source>
        <dbReference type="ARBA" id="ARBA00022827"/>
    </source>
</evidence>
<evidence type="ECO:0000259" key="10">
    <source>
        <dbReference type="PROSITE" id="PS50902"/>
    </source>
</evidence>
<dbReference type="SUPFAM" id="SSF52218">
    <property type="entry name" value="Flavoproteins"/>
    <property type="match status" value="1"/>
</dbReference>
<dbReference type="InterPro" id="IPR017938">
    <property type="entry name" value="Riboflavin_synthase-like_b-brl"/>
</dbReference>
<protein>
    <submittedName>
        <fullName evidence="12">Cytochrome P450 reductase</fullName>
    </submittedName>
</protein>
<dbReference type="PROSITE" id="PS51384">
    <property type="entry name" value="FAD_FR"/>
    <property type="match status" value="1"/>
</dbReference>
<dbReference type="GO" id="GO:0050660">
    <property type="term" value="F:flavin adenine dinucleotide binding"/>
    <property type="evidence" value="ECO:0007669"/>
    <property type="project" value="TreeGrafter"/>
</dbReference>
<dbReference type="SUPFAM" id="SSF63380">
    <property type="entry name" value="Riboflavin synthase domain-like"/>
    <property type="match status" value="1"/>
</dbReference>
<proteinExistence type="predicted"/>
<evidence type="ECO:0000256" key="7">
    <source>
        <dbReference type="ARBA" id="ARBA00023002"/>
    </source>
</evidence>
<gene>
    <name evidence="12" type="ORF">NESM_000501900</name>
</gene>
<dbReference type="InterPro" id="IPR029039">
    <property type="entry name" value="Flavoprotein-like_sf"/>
</dbReference>
<dbReference type="Gene3D" id="3.40.50.80">
    <property type="entry name" value="Nucleotide-binding domain of ferredoxin-NADP reductase (FNR) module"/>
    <property type="match status" value="1"/>
</dbReference>
<dbReference type="PROSITE" id="PS50902">
    <property type="entry name" value="FLAVODOXIN_LIKE"/>
    <property type="match status" value="1"/>
</dbReference>
<keyword evidence="13" id="KW-1185">Reference proteome</keyword>
<keyword evidence="7" id="KW-0560">Oxidoreductase</keyword>
<evidence type="ECO:0000256" key="9">
    <source>
        <dbReference type="SAM" id="Phobius"/>
    </source>
</evidence>
<keyword evidence="5" id="KW-0274">FAD</keyword>
<dbReference type="PRINTS" id="PR00371">
    <property type="entry name" value="FPNCR"/>
</dbReference>
<dbReference type="InterPro" id="IPR023173">
    <property type="entry name" value="NADPH_Cyt_P450_Rdtase_alpha"/>
</dbReference>
<dbReference type="Pfam" id="PF00258">
    <property type="entry name" value="Flavodoxin_1"/>
    <property type="match status" value="1"/>
</dbReference>
<feature type="transmembrane region" description="Helical" evidence="9">
    <location>
        <begin position="6"/>
        <end position="24"/>
    </location>
</feature>
<keyword evidence="9" id="KW-1133">Transmembrane helix</keyword>
<dbReference type="AlphaFoldDB" id="A0AAW0ERA6"/>
<dbReference type="InterPro" id="IPR008254">
    <property type="entry name" value="Flavodoxin/NO_synth"/>
</dbReference>
<keyword evidence="4" id="KW-0288">FMN</keyword>
<feature type="domain" description="Flavodoxin-like" evidence="10">
    <location>
        <begin position="79"/>
        <end position="299"/>
    </location>
</feature>
<accession>A0AAW0ERA6</accession>
<keyword evidence="9" id="KW-0472">Membrane</keyword>
<dbReference type="InterPro" id="IPR001094">
    <property type="entry name" value="Flavdoxin-like"/>
</dbReference>
<organism evidence="12 13">
    <name type="scientific">Novymonas esmeraldas</name>
    <dbReference type="NCBI Taxonomy" id="1808958"/>
    <lineage>
        <taxon>Eukaryota</taxon>
        <taxon>Discoba</taxon>
        <taxon>Euglenozoa</taxon>
        <taxon>Kinetoplastea</taxon>
        <taxon>Metakinetoplastina</taxon>
        <taxon>Trypanosomatida</taxon>
        <taxon>Trypanosomatidae</taxon>
        <taxon>Novymonas</taxon>
    </lineage>
</organism>
<dbReference type="FunFam" id="1.20.990.10:FF:000001">
    <property type="entry name" value="NADPH--cytochrome P450 reductase"/>
    <property type="match status" value="1"/>
</dbReference>
<evidence type="ECO:0000256" key="6">
    <source>
        <dbReference type="ARBA" id="ARBA00022857"/>
    </source>
</evidence>
<evidence type="ECO:0000259" key="11">
    <source>
        <dbReference type="PROSITE" id="PS51384"/>
    </source>
</evidence>
<keyword evidence="6" id="KW-0521">NADP</keyword>
<reference evidence="12 13" key="1">
    <citation type="journal article" date="2021" name="MBio">
        <title>A New Model Trypanosomatid, Novymonas esmeraldas: Genomic Perception of Its 'Candidatus Pandoraea novymonadis' Endosymbiont.</title>
        <authorList>
            <person name="Zakharova A."/>
            <person name="Saura A."/>
            <person name="Butenko A."/>
            <person name="Podesvova L."/>
            <person name="Warmusova S."/>
            <person name="Kostygov A.Y."/>
            <person name="Nenarokova A."/>
            <person name="Lukes J."/>
            <person name="Opperdoes F.R."/>
            <person name="Yurchenko V."/>
        </authorList>
    </citation>
    <scope>NUCLEOTIDE SEQUENCE [LARGE SCALE GENOMIC DNA]</scope>
    <source>
        <strain evidence="12 13">E262AT.01</strain>
    </source>
</reference>
<dbReference type="Gene3D" id="1.20.990.10">
    <property type="entry name" value="NADPH-cytochrome p450 Reductase, Chain A, domain 3"/>
    <property type="match status" value="1"/>
</dbReference>
<dbReference type="PANTHER" id="PTHR19384:SF125">
    <property type="entry name" value="P450 REDUCTASE, PUTATIVE-RELATED"/>
    <property type="match status" value="1"/>
</dbReference>
<dbReference type="InterPro" id="IPR001709">
    <property type="entry name" value="Flavoprot_Pyr_Nucl_cyt_Rdtase"/>
</dbReference>
<dbReference type="InterPro" id="IPR003097">
    <property type="entry name" value="CysJ-like_FAD-binding"/>
</dbReference>
<comment type="caution">
    <text evidence="12">The sequence shown here is derived from an EMBL/GenBank/DDBJ whole genome shotgun (WGS) entry which is preliminary data.</text>
</comment>
<dbReference type="InterPro" id="IPR039261">
    <property type="entry name" value="FNR_nucleotide-bd"/>
</dbReference>
<keyword evidence="3" id="KW-0285">Flavoprotein</keyword>
<feature type="domain" description="FAD-binding FR-type" evidence="11">
    <location>
        <begin position="410"/>
        <end position="653"/>
    </location>
</feature>
<dbReference type="EMBL" id="JAECZO010000060">
    <property type="protein sequence ID" value="KAK7195716.1"/>
    <property type="molecule type" value="Genomic_DNA"/>
</dbReference>
<dbReference type="Proteomes" id="UP001430356">
    <property type="component" value="Unassembled WGS sequence"/>
</dbReference>
<dbReference type="GO" id="GO:0005829">
    <property type="term" value="C:cytosol"/>
    <property type="evidence" value="ECO:0007669"/>
    <property type="project" value="TreeGrafter"/>
</dbReference>
<keyword evidence="9" id="KW-0812">Transmembrane</keyword>
<dbReference type="GO" id="GO:0010181">
    <property type="term" value="F:FMN binding"/>
    <property type="evidence" value="ECO:0007669"/>
    <property type="project" value="InterPro"/>
</dbReference>
<evidence type="ECO:0000256" key="8">
    <source>
        <dbReference type="SAM" id="MobiDB-lite"/>
    </source>
</evidence>
<dbReference type="Gene3D" id="2.40.30.10">
    <property type="entry name" value="Translation factors"/>
    <property type="match status" value="1"/>
</dbReference>
<evidence type="ECO:0000256" key="2">
    <source>
        <dbReference type="ARBA" id="ARBA00001974"/>
    </source>
</evidence>
<comment type="cofactor">
    <cofactor evidence="1">
        <name>FMN</name>
        <dbReference type="ChEBI" id="CHEBI:58210"/>
    </cofactor>
</comment>
<dbReference type="PANTHER" id="PTHR19384">
    <property type="entry name" value="NITRIC OXIDE SYNTHASE-RELATED"/>
    <property type="match status" value="1"/>
</dbReference>
<evidence type="ECO:0000256" key="3">
    <source>
        <dbReference type="ARBA" id="ARBA00022630"/>
    </source>
</evidence>
<evidence type="ECO:0000256" key="4">
    <source>
        <dbReference type="ARBA" id="ARBA00022643"/>
    </source>
</evidence>
<dbReference type="SUPFAM" id="SSF52343">
    <property type="entry name" value="Ferredoxin reductase-like, C-terminal NADP-linked domain"/>
    <property type="match status" value="1"/>
</dbReference>
<name>A0AAW0ERA6_9TRYP</name>
<dbReference type="Gene3D" id="3.40.50.360">
    <property type="match status" value="1"/>
</dbReference>
<evidence type="ECO:0000313" key="13">
    <source>
        <dbReference type="Proteomes" id="UP001430356"/>
    </source>
</evidence>
<dbReference type="InterPro" id="IPR017927">
    <property type="entry name" value="FAD-bd_FR_type"/>
</dbReference>
<dbReference type="Pfam" id="PF00667">
    <property type="entry name" value="FAD_binding_1"/>
    <property type="match status" value="1"/>
</dbReference>